<dbReference type="InterPro" id="IPR036250">
    <property type="entry name" value="AcylCo_DH-like_C"/>
</dbReference>
<dbReference type="InterPro" id="IPR013786">
    <property type="entry name" value="AcylCoA_DH/ox_N"/>
</dbReference>
<protein>
    <submittedName>
        <fullName evidence="7">Acyl-CoA dehydrogenase family protein</fullName>
    </submittedName>
</protein>
<feature type="domain" description="Acyl-CoA dehydrogenase/oxidase C-terminal" evidence="5">
    <location>
        <begin position="231"/>
        <end position="353"/>
    </location>
</feature>
<dbReference type="Pfam" id="PF02771">
    <property type="entry name" value="Acyl-CoA_dh_N"/>
    <property type="match status" value="1"/>
</dbReference>
<dbReference type="PANTHER" id="PTHR43884">
    <property type="entry name" value="ACYL-COA DEHYDROGENASE"/>
    <property type="match status" value="1"/>
</dbReference>
<comment type="cofactor">
    <cofactor evidence="1">
        <name>FAD</name>
        <dbReference type="ChEBI" id="CHEBI:57692"/>
    </cofactor>
</comment>
<dbReference type="Pfam" id="PF00441">
    <property type="entry name" value="Acyl-CoA_dh_1"/>
    <property type="match status" value="1"/>
</dbReference>
<dbReference type="Gene3D" id="2.40.110.10">
    <property type="entry name" value="Butyryl-CoA Dehydrogenase, subunit A, domain 2"/>
    <property type="match status" value="1"/>
</dbReference>
<accession>A0ABP3EA35</accession>
<gene>
    <name evidence="7" type="ORF">GCM10010492_67630</name>
</gene>
<name>A0ABP3EA35_9PSEU</name>
<evidence type="ECO:0000259" key="6">
    <source>
        <dbReference type="Pfam" id="PF02771"/>
    </source>
</evidence>
<keyword evidence="3" id="KW-0285">Flavoprotein</keyword>
<dbReference type="Proteomes" id="UP001500416">
    <property type="component" value="Unassembled WGS sequence"/>
</dbReference>
<evidence type="ECO:0000256" key="1">
    <source>
        <dbReference type="ARBA" id="ARBA00001974"/>
    </source>
</evidence>
<evidence type="ECO:0000259" key="5">
    <source>
        <dbReference type="Pfam" id="PF00441"/>
    </source>
</evidence>
<organism evidence="7 8">
    <name type="scientific">Saccharothrix mutabilis subsp. mutabilis</name>
    <dbReference type="NCBI Taxonomy" id="66855"/>
    <lineage>
        <taxon>Bacteria</taxon>
        <taxon>Bacillati</taxon>
        <taxon>Actinomycetota</taxon>
        <taxon>Actinomycetes</taxon>
        <taxon>Pseudonocardiales</taxon>
        <taxon>Pseudonocardiaceae</taxon>
        <taxon>Saccharothrix</taxon>
    </lineage>
</organism>
<dbReference type="SUPFAM" id="SSF47203">
    <property type="entry name" value="Acyl-CoA dehydrogenase C-terminal domain-like"/>
    <property type="match status" value="1"/>
</dbReference>
<dbReference type="PIRSF" id="PIRSF016578">
    <property type="entry name" value="HsaA"/>
    <property type="match status" value="1"/>
</dbReference>
<evidence type="ECO:0000256" key="4">
    <source>
        <dbReference type="ARBA" id="ARBA00022827"/>
    </source>
</evidence>
<dbReference type="InterPro" id="IPR009075">
    <property type="entry name" value="AcylCo_DH/oxidase_C"/>
</dbReference>
<evidence type="ECO:0000313" key="7">
    <source>
        <dbReference type="EMBL" id="GAA0257135.1"/>
    </source>
</evidence>
<evidence type="ECO:0000256" key="3">
    <source>
        <dbReference type="ARBA" id="ARBA00022630"/>
    </source>
</evidence>
<evidence type="ECO:0000313" key="8">
    <source>
        <dbReference type="Proteomes" id="UP001500416"/>
    </source>
</evidence>
<dbReference type="InterPro" id="IPR037069">
    <property type="entry name" value="AcylCoA_DH/ox_N_sf"/>
</dbReference>
<dbReference type="InterPro" id="IPR046373">
    <property type="entry name" value="Acyl-CoA_Oxase/DH_mid-dom_sf"/>
</dbReference>
<dbReference type="RefSeq" id="WP_343938674.1">
    <property type="nucleotide sequence ID" value="NZ_BAAABU010000025.1"/>
</dbReference>
<dbReference type="EMBL" id="BAAABU010000025">
    <property type="protein sequence ID" value="GAA0257135.1"/>
    <property type="molecule type" value="Genomic_DNA"/>
</dbReference>
<reference evidence="8" key="1">
    <citation type="journal article" date="2019" name="Int. J. Syst. Evol. Microbiol.">
        <title>The Global Catalogue of Microorganisms (GCM) 10K type strain sequencing project: providing services to taxonomists for standard genome sequencing and annotation.</title>
        <authorList>
            <consortium name="The Broad Institute Genomics Platform"/>
            <consortium name="The Broad Institute Genome Sequencing Center for Infectious Disease"/>
            <person name="Wu L."/>
            <person name="Ma J."/>
        </authorList>
    </citation>
    <scope>NUCLEOTIDE SEQUENCE [LARGE SCALE GENOMIC DNA]</scope>
    <source>
        <strain evidence="8">JCM 3380</strain>
    </source>
</reference>
<dbReference type="PANTHER" id="PTHR43884:SF12">
    <property type="entry name" value="ISOVALERYL-COA DEHYDROGENASE, MITOCHONDRIAL-RELATED"/>
    <property type="match status" value="1"/>
</dbReference>
<dbReference type="Gene3D" id="1.20.140.10">
    <property type="entry name" value="Butyryl-CoA Dehydrogenase, subunit A, domain 3"/>
    <property type="match status" value="1"/>
</dbReference>
<comment type="similarity">
    <text evidence="2">Belongs to the acyl-CoA dehydrogenase family.</text>
</comment>
<keyword evidence="8" id="KW-1185">Reference proteome</keyword>
<feature type="domain" description="Acyl-CoA dehydrogenase/oxidase N-terminal" evidence="6">
    <location>
        <begin position="10"/>
        <end position="104"/>
    </location>
</feature>
<dbReference type="Gene3D" id="1.10.540.10">
    <property type="entry name" value="Acyl-CoA dehydrogenase/oxidase, N-terminal domain"/>
    <property type="match status" value="1"/>
</dbReference>
<proteinExistence type="inferred from homology"/>
<sequence>MLTLPEVLAVVAEEAGEADREARFPVRSLAALRSSGLLGLLVPGEFGGMGGGYAEMVDVTLRLAREDMSVAMVFAMHCQQAATLVRHAGPSLRERVLPALGRGELYLGSVTTERGKGGHLLVSESATTGDAEVLRVDRDAPIVTGGEHADAYLITALAPDATSPSQVSLVYADRSQLDVSVLGGWDPLGMRATRSVPMRLTGAVPVAQIVGAPGGFRDIVTATFGPLAHLGWAAAWLGAACGALSRVVGHIRSPEGRKQFDTESDLLLSRLAVVRGRLEVVNAVLRRAVDVVSSAADLSAAPVRMLVNTLKVEAASQCFAAVDVLVEVVGLRHGYLRGSALWLERVFRDLRSASLNYADDRLRLANGVAVLLDPEVRLA</sequence>
<keyword evidence="4" id="KW-0274">FAD</keyword>
<comment type="caution">
    <text evidence="7">The sequence shown here is derived from an EMBL/GenBank/DDBJ whole genome shotgun (WGS) entry which is preliminary data.</text>
</comment>
<evidence type="ECO:0000256" key="2">
    <source>
        <dbReference type="ARBA" id="ARBA00009347"/>
    </source>
</evidence>
<dbReference type="InterPro" id="IPR009100">
    <property type="entry name" value="AcylCoA_DH/oxidase_NM_dom_sf"/>
</dbReference>
<dbReference type="SUPFAM" id="SSF56645">
    <property type="entry name" value="Acyl-CoA dehydrogenase NM domain-like"/>
    <property type="match status" value="1"/>
</dbReference>